<protein>
    <submittedName>
        <fullName evidence="2">Uncharacterized protein</fullName>
    </submittedName>
</protein>
<organism evidence="2 3">
    <name type="scientific">Pontibacter locisalis</name>
    <dbReference type="NCBI Taxonomy" id="1719035"/>
    <lineage>
        <taxon>Bacteria</taxon>
        <taxon>Pseudomonadati</taxon>
        <taxon>Bacteroidota</taxon>
        <taxon>Cytophagia</taxon>
        <taxon>Cytophagales</taxon>
        <taxon>Hymenobacteraceae</taxon>
        <taxon>Pontibacter</taxon>
    </lineage>
</organism>
<keyword evidence="1" id="KW-0472">Membrane</keyword>
<dbReference type="Proteomes" id="UP001597544">
    <property type="component" value="Unassembled WGS sequence"/>
</dbReference>
<keyword evidence="3" id="KW-1185">Reference proteome</keyword>
<feature type="transmembrane region" description="Helical" evidence="1">
    <location>
        <begin position="34"/>
        <end position="52"/>
    </location>
</feature>
<gene>
    <name evidence="2" type="ORF">ACFSRY_19005</name>
</gene>
<name>A0ABW5IQN4_9BACT</name>
<evidence type="ECO:0000313" key="2">
    <source>
        <dbReference type="EMBL" id="MFD2515969.1"/>
    </source>
</evidence>
<evidence type="ECO:0000256" key="1">
    <source>
        <dbReference type="SAM" id="Phobius"/>
    </source>
</evidence>
<sequence>MKPLQNSHLYTLTLLSLMLCGCDFDDDAVMSPSSWASIFVVAAVLLFFYYIFKMLRRKK</sequence>
<evidence type="ECO:0000313" key="3">
    <source>
        <dbReference type="Proteomes" id="UP001597544"/>
    </source>
</evidence>
<dbReference type="RefSeq" id="WP_377511843.1">
    <property type="nucleotide sequence ID" value="NZ_JBHULU010000027.1"/>
</dbReference>
<keyword evidence="1" id="KW-0812">Transmembrane</keyword>
<comment type="caution">
    <text evidence="2">The sequence shown here is derived from an EMBL/GenBank/DDBJ whole genome shotgun (WGS) entry which is preliminary data.</text>
</comment>
<keyword evidence="1" id="KW-1133">Transmembrane helix</keyword>
<dbReference type="EMBL" id="JBHULU010000027">
    <property type="protein sequence ID" value="MFD2515969.1"/>
    <property type="molecule type" value="Genomic_DNA"/>
</dbReference>
<proteinExistence type="predicted"/>
<reference evidence="3" key="1">
    <citation type="journal article" date="2019" name="Int. J. Syst. Evol. Microbiol.">
        <title>The Global Catalogue of Microorganisms (GCM) 10K type strain sequencing project: providing services to taxonomists for standard genome sequencing and annotation.</title>
        <authorList>
            <consortium name="The Broad Institute Genomics Platform"/>
            <consortium name="The Broad Institute Genome Sequencing Center for Infectious Disease"/>
            <person name="Wu L."/>
            <person name="Ma J."/>
        </authorList>
    </citation>
    <scope>NUCLEOTIDE SEQUENCE [LARGE SCALE GENOMIC DNA]</scope>
    <source>
        <strain evidence="3">KCTC 42498</strain>
    </source>
</reference>
<accession>A0ABW5IQN4</accession>
<dbReference type="PROSITE" id="PS51257">
    <property type="entry name" value="PROKAR_LIPOPROTEIN"/>
    <property type="match status" value="1"/>
</dbReference>